<evidence type="ECO:0000256" key="1">
    <source>
        <dbReference type="PIRNR" id="PIRNR003107"/>
    </source>
</evidence>
<evidence type="ECO:0000259" key="2">
    <source>
        <dbReference type="Pfam" id="PF01895"/>
    </source>
</evidence>
<keyword evidence="1" id="KW-0813">Transport</keyword>
<comment type="subunit">
    <text evidence="1">Homodimer.</text>
</comment>
<dbReference type="PANTHER" id="PTHR42930:SF3">
    <property type="entry name" value="PHOSPHATE-SPECIFIC TRANSPORT SYSTEM ACCESSORY PROTEIN PHOU"/>
    <property type="match status" value="1"/>
</dbReference>
<comment type="similarity">
    <text evidence="1">Belongs to the PhoU family.</text>
</comment>
<dbReference type="InterPro" id="IPR026022">
    <property type="entry name" value="PhoU_dom"/>
</dbReference>
<dbReference type="PANTHER" id="PTHR42930">
    <property type="entry name" value="PHOSPHATE-SPECIFIC TRANSPORT SYSTEM ACCESSORY PROTEIN PHOU"/>
    <property type="match status" value="1"/>
</dbReference>
<feature type="domain" description="PhoU" evidence="2">
    <location>
        <begin position="122"/>
        <end position="206"/>
    </location>
</feature>
<sequence>MNARQGFEGELSVLKSLVLEMGTKAAYALNESVEALVTQDIDRALKVIDNDYKINRMDIEINEKAIWLIAKQQPVASDLRRLVTSIKIATDLERVGDLAVNIAKSTIRIGQKELFKPLKDIPLMAEKAAGMLTQVMAAFNEEDVNNALKTAELDNEIDELYGRLVKELLEYIARNPEVTSQVTQLSFICRDLERVGDHTTNISESVVFMVKGQQYDLNA</sequence>
<protein>
    <recommendedName>
        <fullName evidence="1">Phosphate-specific transport system accessory protein PhoU</fullName>
    </recommendedName>
</protein>
<reference evidence="3 4" key="1">
    <citation type="submission" date="2021-01" db="EMBL/GenBank/DDBJ databases">
        <title>Genomic Encyclopedia of Type Strains, Phase IV (KMG-IV): sequencing the most valuable type-strain genomes for metagenomic binning, comparative biology and taxonomic classification.</title>
        <authorList>
            <person name="Goeker M."/>
        </authorList>
    </citation>
    <scope>NUCLEOTIDE SEQUENCE [LARGE SCALE GENOMIC DNA]</scope>
    <source>
        <strain evidence="3 4">DSM 105482</strain>
    </source>
</reference>
<accession>A0ABS2QP82</accession>
<dbReference type="PIRSF" id="PIRSF003107">
    <property type="entry name" value="PhoU"/>
    <property type="match status" value="1"/>
</dbReference>
<gene>
    <name evidence="3" type="ORF">JOC77_003520</name>
</gene>
<evidence type="ECO:0000313" key="3">
    <source>
        <dbReference type="EMBL" id="MBM7694076.1"/>
    </source>
</evidence>
<name>A0ABS2QP82_9BACI</name>
<dbReference type="SUPFAM" id="SSF109755">
    <property type="entry name" value="PhoU-like"/>
    <property type="match status" value="1"/>
</dbReference>
<organism evidence="3 4">
    <name type="scientific">Peribacillus deserti</name>
    <dbReference type="NCBI Taxonomy" id="673318"/>
    <lineage>
        <taxon>Bacteria</taxon>
        <taxon>Bacillati</taxon>
        <taxon>Bacillota</taxon>
        <taxon>Bacilli</taxon>
        <taxon>Bacillales</taxon>
        <taxon>Bacillaceae</taxon>
        <taxon>Peribacillus</taxon>
    </lineage>
</organism>
<dbReference type="RefSeq" id="WP_204545707.1">
    <property type="nucleotide sequence ID" value="NZ_JAFBFI010000018.1"/>
</dbReference>
<proteinExistence type="inferred from homology"/>
<keyword evidence="1" id="KW-0963">Cytoplasm</keyword>
<dbReference type="EMBL" id="JAFBFI010000018">
    <property type="protein sequence ID" value="MBM7694076.1"/>
    <property type="molecule type" value="Genomic_DNA"/>
</dbReference>
<comment type="caution">
    <text evidence="3">The sequence shown here is derived from an EMBL/GenBank/DDBJ whole genome shotgun (WGS) entry which is preliminary data.</text>
</comment>
<evidence type="ECO:0000313" key="4">
    <source>
        <dbReference type="Proteomes" id="UP000823486"/>
    </source>
</evidence>
<comment type="function">
    <text evidence="1">Plays a role in the regulation of phosphate uptake.</text>
</comment>
<dbReference type="Gene3D" id="1.20.58.220">
    <property type="entry name" value="Phosphate transport system protein phou homolog 2, domain 2"/>
    <property type="match status" value="1"/>
</dbReference>
<keyword evidence="4" id="KW-1185">Reference proteome</keyword>
<dbReference type="NCBIfam" id="TIGR02135">
    <property type="entry name" value="phoU_full"/>
    <property type="match status" value="1"/>
</dbReference>
<dbReference type="Pfam" id="PF01895">
    <property type="entry name" value="PhoU"/>
    <property type="match status" value="2"/>
</dbReference>
<dbReference type="Proteomes" id="UP000823486">
    <property type="component" value="Unassembled WGS sequence"/>
</dbReference>
<dbReference type="InterPro" id="IPR038078">
    <property type="entry name" value="PhoU-like_sf"/>
</dbReference>
<comment type="subcellular location">
    <subcellularLocation>
        <location evidence="1">Cytoplasm</location>
    </subcellularLocation>
</comment>
<feature type="domain" description="PhoU" evidence="2">
    <location>
        <begin position="18"/>
        <end position="105"/>
    </location>
</feature>
<keyword evidence="1" id="KW-0592">Phosphate transport</keyword>
<dbReference type="InterPro" id="IPR028366">
    <property type="entry name" value="PhoU"/>
</dbReference>